<dbReference type="PANTHER" id="PTHR37490">
    <property type="entry name" value="EXPRESSED PROTEIN"/>
    <property type="match status" value="1"/>
</dbReference>
<dbReference type="AlphaFoldDB" id="A0A1L9UYA3"/>
<evidence type="ECO:0000313" key="3">
    <source>
        <dbReference type="Proteomes" id="UP000184499"/>
    </source>
</evidence>
<feature type="chain" id="PRO_5011956643" description="DUF3431 domain-containing protein" evidence="1">
    <location>
        <begin position="23"/>
        <end position="301"/>
    </location>
</feature>
<evidence type="ECO:0008006" key="4">
    <source>
        <dbReference type="Google" id="ProtNLM"/>
    </source>
</evidence>
<dbReference type="VEuPathDB" id="FungiDB:ASPBRDRAFT_27044"/>
<dbReference type="OMA" id="YRAQEYI"/>
<dbReference type="InterPro" id="IPR021838">
    <property type="entry name" value="DUF3431"/>
</dbReference>
<evidence type="ECO:0000256" key="1">
    <source>
        <dbReference type="SAM" id="SignalP"/>
    </source>
</evidence>
<dbReference type="OrthoDB" id="426718at2759"/>
<evidence type="ECO:0000313" key="2">
    <source>
        <dbReference type="EMBL" id="OJJ76611.1"/>
    </source>
</evidence>
<accession>A0A1L9UYA3</accession>
<protein>
    <recommendedName>
        <fullName evidence="4">DUF3431 domain-containing protein</fullName>
    </recommendedName>
</protein>
<name>A0A1L9UYA3_ASPBC</name>
<dbReference type="Pfam" id="PF11913">
    <property type="entry name" value="DUF3431"/>
    <property type="match status" value="1"/>
</dbReference>
<feature type="signal peptide" evidence="1">
    <location>
        <begin position="1"/>
        <end position="22"/>
    </location>
</feature>
<dbReference type="GeneID" id="93574812"/>
<proteinExistence type="predicted"/>
<dbReference type="STRING" id="767769.A0A1L9UYA3"/>
<organism evidence="2 3">
    <name type="scientific">Aspergillus brasiliensis (strain CBS 101740 / IMI 381727 / IBT 21946)</name>
    <dbReference type="NCBI Taxonomy" id="767769"/>
    <lineage>
        <taxon>Eukaryota</taxon>
        <taxon>Fungi</taxon>
        <taxon>Dikarya</taxon>
        <taxon>Ascomycota</taxon>
        <taxon>Pezizomycotina</taxon>
        <taxon>Eurotiomycetes</taxon>
        <taxon>Eurotiomycetidae</taxon>
        <taxon>Eurotiales</taxon>
        <taxon>Aspergillaceae</taxon>
        <taxon>Aspergillus</taxon>
        <taxon>Aspergillus subgen. Circumdati</taxon>
    </lineage>
</organism>
<keyword evidence="1" id="KW-0732">Signal</keyword>
<dbReference type="PANTHER" id="PTHR37490:SF2">
    <property type="match status" value="1"/>
</dbReference>
<keyword evidence="3" id="KW-1185">Reference proteome</keyword>
<dbReference type="Proteomes" id="UP000184499">
    <property type="component" value="Unassembled WGS sequence"/>
</dbReference>
<sequence>MRRPSRFQVCIGIFCLIPLILLENHLEDLCDQYRAQEYILDWLSSNQVNQERISSPPVRTADKVIVVAKLQNERTEWIEQELPDWQRAIYIVNPSHEVANDDRQLTTPLNKGHESMAYLTYLIEHYDRLPSTMAFIHSHRSGFLRAWHVDAPLHDNVWSLKALQSDFVQKNGYANLRCNLNPGCKAIYHHVTRDIFTEIFEGTSTPPRNRTDIASGSEKHALQIPDKVAAACCAQFAVSREQVLQRPREDYIRIRQWIIDTPLDDAHSGRVMEYLWHIILGKESVYCPDEELCYCQVYGLC</sequence>
<dbReference type="EMBL" id="KV878680">
    <property type="protein sequence ID" value="OJJ76611.1"/>
    <property type="molecule type" value="Genomic_DNA"/>
</dbReference>
<dbReference type="RefSeq" id="XP_067483858.1">
    <property type="nucleotide sequence ID" value="XM_067622324.1"/>
</dbReference>
<gene>
    <name evidence="2" type="ORF">ASPBRDRAFT_27044</name>
</gene>
<reference evidence="3" key="1">
    <citation type="journal article" date="2017" name="Genome Biol.">
        <title>Comparative genomics reveals high biological diversity and specific adaptations in the industrially and medically important fungal genus Aspergillus.</title>
        <authorList>
            <person name="de Vries R.P."/>
            <person name="Riley R."/>
            <person name="Wiebenga A."/>
            <person name="Aguilar-Osorio G."/>
            <person name="Amillis S."/>
            <person name="Uchima C.A."/>
            <person name="Anderluh G."/>
            <person name="Asadollahi M."/>
            <person name="Askin M."/>
            <person name="Barry K."/>
            <person name="Battaglia E."/>
            <person name="Bayram O."/>
            <person name="Benocci T."/>
            <person name="Braus-Stromeyer S.A."/>
            <person name="Caldana C."/>
            <person name="Canovas D."/>
            <person name="Cerqueira G.C."/>
            <person name="Chen F."/>
            <person name="Chen W."/>
            <person name="Choi C."/>
            <person name="Clum A."/>
            <person name="Dos Santos R.A."/>
            <person name="Damasio A.R."/>
            <person name="Diallinas G."/>
            <person name="Emri T."/>
            <person name="Fekete E."/>
            <person name="Flipphi M."/>
            <person name="Freyberg S."/>
            <person name="Gallo A."/>
            <person name="Gournas C."/>
            <person name="Habgood R."/>
            <person name="Hainaut M."/>
            <person name="Harispe M.L."/>
            <person name="Henrissat B."/>
            <person name="Hilden K.S."/>
            <person name="Hope R."/>
            <person name="Hossain A."/>
            <person name="Karabika E."/>
            <person name="Karaffa L."/>
            <person name="Karanyi Z."/>
            <person name="Krasevec N."/>
            <person name="Kuo A."/>
            <person name="Kusch H."/>
            <person name="LaButti K."/>
            <person name="Lagendijk E.L."/>
            <person name="Lapidus A."/>
            <person name="Levasseur A."/>
            <person name="Lindquist E."/>
            <person name="Lipzen A."/>
            <person name="Logrieco A.F."/>
            <person name="MacCabe A."/>
            <person name="Maekelae M.R."/>
            <person name="Malavazi I."/>
            <person name="Melin P."/>
            <person name="Meyer V."/>
            <person name="Mielnichuk N."/>
            <person name="Miskei M."/>
            <person name="Molnar A.P."/>
            <person name="Mule G."/>
            <person name="Ngan C.Y."/>
            <person name="Orejas M."/>
            <person name="Orosz E."/>
            <person name="Ouedraogo J.P."/>
            <person name="Overkamp K.M."/>
            <person name="Park H.-S."/>
            <person name="Perrone G."/>
            <person name="Piumi F."/>
            <person name="Punt P.J."/>
            <person name="Ram A.F."/>
            <person name="Ramon A."/>
            <person name="Rauscher S."/>
            <person name="Record E."/>
            <person name="Riano-Pachon D.M."/>
            <person name="Robert V."/>
            <person name="Roehrig J."/>
            <person name="Ruller R."/>
            <person name="Salamov A."/>
            <person name="Salih N.S."/>
            <person name="Samson R.A."/>
            <person name="Sandor E."/>
            <person name="Sanguinetti M."/>
            <person name="Schuetze T."/>
            <person name="Sepcic K."/>
            <person name="Shelest E."/>
            <person name="Sherlock G."/>
            <person name="Sophianopoulou V."/>
            <person name="Squina F.M."/>
            <person name="Sun H."/>
            <person name="Susca A."/>
            <person name="Todd R.B."/>
            <person name="Tsang A."/>
            <person name="Unkles S.E."/>
            <person name="van de Wiele N."/>
            <person name="van Rossen-Uffink D."/>
            <person name="Oliveira J.V."/>
            <person name="Vesth T.C."/>
            <person name="Visser J."/>
            <person name="Yu J.-H."/>
            <person name="Zhou M."/>
            <person name="Andersen M.R."/>
            <person name="Archer D.B."/>
            <person name="Baker S.E."/>
            <person name="Benoit I."/>
            <person name="Brakhage A.A."/>
            <person name="Braus G.H."/>
            <person name="Fischer R."/>
            <person name="Frisvad J.C."/>
            <person name="Goldman G.H."/>
            <person name="Houbraken J."/>
            <person name="Oakley B."/>
            <person name="Pocsi I."/>
            <person name="Scazzocchio C."/>
            <person name="Seiboth B."/>
            <person name="vanKuyk P.A."/>
            <person name="Wortman J."/>
            <person name="Dyer P.S."/>
            <person name="Grigoriev I.V."/>
        </authorList>
    </citation>
    <scope>NUCLEOTIDE SEQUENCE [LARGE SCALE GENOMIC DNA]</scope>
    <source>
        <strain evidence="3">CBS 101740 / IMI 381727 / IBT 21946</strain>
    </source>
</reference>